<dbReference type="Proteomes" id="UP000199462">
    <property type="component" value="Unassembled WGS sequence"/>
</dbReference>
<gene>
    <name evidence="5" type="ORF">SAMN04488010_1935</name>
</gene>
<dbReference type="Gene3D" id="3.30.70.360">
    <property type="match status" value="1"/>
</dbReference>
<organism evidence="5 6">
    <name type="scientific">Maribacter stanieri</name>
    <dbReference type="NCBI Taxonomy" id="440514"/>
    <lineage>
        <taxon>Bacteria</taxon>
        <taxon>Pseudomonadati</taxon>
        <taxon>Bacteroidota</taxon>
        <taxon>Flavobacteriia</taxon>
        <taxon>Flavobacteriales</taxon>
        <taxon>Flavobacteriaceae</taxon>
        <taxon>Maribacter</taxon>
    </lineage>
</organism>
<dbReference type="InterPro" id="IPR011650">
    <property type="entry name" value="Peptidase_M20_dimer"/>
</dbReference>
<keyword evidence="3" id="KW-0378">Hydrolase</keyword>
<protein>
    <submittedName>
        <fullName evidence="5">Acetylornithine deacetylase/Succinyl-diaminopimelate desuccinylase</fullName>
    </submittedName>
</protein>
<evidence type="ECO:0000256" key="3">
    <source>
        <dbReference type="ARBA" id="ARBA00022801"/>
    </source>
</evidence>
<evidence type="ECO:0000313" key="5">
    <source>
        <dbReference type="EMBL" id="SFR67841.1"/>
    </source>
</evidence>
<dbReference type="Gene3D" id="3.40.630.10">
    <property type="entry name" value="Zn peptidases"/>
    <property type="match status" value="1"/>
</dbReference>
<dbReference type="InterPro" id="IPR002933">
    <property type="entry name" value="Peptidase_M20"/>
</dbReference>
<dbReference type="AlphaFoldDB" id="A0A1I6IMF4"/>
<dbReference type="RefSeq" id="WP_091902798.1">
    <property type="nucleotide sequence ID" value="NZ_FOYX01000001.1"/>
</dbReference>
<dbReference type="Pfam" id="PF01546">
    <property type="entry name" value="Peptidase_M20"/>
    <property type="match status" value="1"/>
</dbReference>
<evidence type="ECO:0000256" key="2">
    <source>
        <dbReference type="ARBA" id="ARBA00022723"/>
    </source>
</evidence>
<dbReference type="PANTHER" id="PTHR43270">
    <property type="entry name" value="BETA-ALA-HIS DIPEPTIDASE"/>
    <property type="match status" value="1"/>
</dbReference>
<dbReference type="GO" id="GO:0006508">
    <property type="term" value="P:proteolysis"/>
    <property type="evidence" value="ECO:0007669"/>
    <property type="project" value="UniProtKB-KW"/>
</dbReference>
<feature type="domain" description="Peptidase M20 dimerisation" evidence="4">
    <location>
        <begin position="236"/>
        <end position="389"/>
    </location>
</feature>
<reference evidence="6" key="1">
    <citation type="submission" date="2016-10" db="EMBL/GenBank/DDBJ databases">
        <authorList>
            <person name="Varghese N."/>
            <person name="Submissions S."/>
        </authorList>
    </citation>
    <scope>NUCLEOTIDE SEQUENCE [LARGE SCALE GENOMIC DNA]</scope>
    <source>
        <strain evidence="6">DSM 19891</strain>
    </source>
</reference>
<dbReference type="GO" id="GO:0046872">
    <property type="term" value="F:metal ion binding"/>
    <property type="evidence" value="ECO:0007669"/>
    <property type="project" value="UniProtKB-KW"/>
</dbReference>
<dbReference type="EMBL" id="FOYX01000001">
    <property type="protein sequence ID" value="SFR67841.1"/>
    <property type="molecule type" value="Genomic_DNA"/>
</dbReference>
<proteinExistence type="predicted"/>
<keyword evidence="6" id="KW-1185">Reference proteome</keyword>
<evidence type="ECO:0000313" key="6">
    <source>
        <dbReference type="Proteomes" id="UP000199462"/>
    </source>
</evidence>
<name>A0A1I6IMF4_9FLAO</name>
<dbReference type="STRING" id="440514.SAMN04488010_1935"/>
<evidence type="ECO:0000256" key="1">
    <source>
        <dbReference type="ARBA" id="ARBA00022670"/>
    </source>
</evidence>
<dbReference type="InterPro" id="IPR051458">
    <property type="entry name" value="Cyt/Met_Dipeptidase"/>
</dbReference>
<dbReference type="Pfam" id="PF07687">
    <property type="entry name" value="M20_dimer"/>
    <property type="match status" value="1"/>
</dbReference>
<dbReference type="PANTHER" id="PTHR43270:SF8">
    <property type="entry name" value="DI- AND TRIPEPTIDASE DUG2-RELATED"/>
    <property type="match status" value="1"/>
</dbReference>
<evidence type="ECO:0000259" key="4">
    <source>
        <dbReference type="Pfam" id="PF07687"/>
    </source>
</evidence>
<dbReference type="GO" id="GO:0008233">
    <property type="term" value="F:peptidase activity"/>
    <property type="evidence" value="ECO:0007669"/>
    <property type="project" value="UniProtKB-KW"/>
</dbReference>
<keyword evidence="1" id="KW-0645">Protease</keyword>
<dbReference type="SUPFAM" id="SSF53187">
    <property type="entry name" value="Zn-dependent exopeptidases"/>
    <property type="match status" value="1"/>
</dbReference>
<accession>A0A1I6IMF4</accession>
<sequence>MKNLVNLLLIAVCISSSLNSFSQKLKSDDIRLMVDENFMTASTNLHHFLRLPNDGNFPEQIENNKAWCDSVFKSLKFKTQTIITEGAPLLFAEKIYHKNRKSILFYLQIDGQPVDRSEWSQNDPYEPVFKTLKNGKWTTEEFDFSQKNIPDDLRIFARSASDSKGPAMSLISALKILKEQQIIPEYNIKVVMDFQEELGSPDLPKAVLNNKSLLQAEMLLIMDGTRHLSNLPTLTYGARGITTATITIFGSTDALHSGQYGNYAPNPVFKAAQLISSFKDEKGIVQINGFYKGVHLSDRDKELLNSIPENMDSLNLRLGIATSEKVADTYQEALQFPSFNIRGLKAGWTGKEVRTLIPEEVIIEIDMRLVPETPGERQIKLLRAHIKEEGFYIVDSIPTKEERAAYPKLVSLDYRIGSKPFRTEMDSSIGEFLNSALTKVFGNKIVNMRTTGGSQPMAPFIEALNIPAVSIRIPNPDNNIHAPNENLRMGNYKEGIISCIALLTEKLP</sequence>
<keyword evidence="2" id="KW-0479">Metal-binding</keyword>